<evidence type="ECO:0000313" key="2">
    <source>
        <dbReference type="EMBL" id="ACN36404.1"/>
    </source>
</evidence>
<name>C0PMI8_MAIZE</name>
<feature type="transmembrane region" description="Helical" evidence="1">
    <location>
        <begin position="69"/>
        <end position="94"/>
    </location>
</feature>
<evidence type="ECO:0000256" key="1">
    <source>
        <dbReference type="SAM" id="Phobius"/>
    </source>
</evidence>
<dbReference type="EMBL" id="BT069507">
    <property type="protein sequence ID" value="ACN36404.1"/>
    <property type="molecule type" value="mRNA"/>
</dbReference>
<organism evidence="2">
    <name type="scientific">Zea mays</name>
    <name type="common">Maize</name>
    <dbReference type="NCBI Taxonomy" id="4577"/>
    <lineage>
        <taxon>Eukaryota</taxon>
        <taxon>Viridiplantae</taxon>
        <taxon>Streptophyta</taxon>
        <taxon>Embryophyta</taxon>
        <taxon>Tracheophyta</taxon>
        <taxon>Spermatophyta</taxon>
        <taxon>Magnoliopsida</taxon>
        <taxon>Liliopsida</taxon>
        <taxon>Poales</taxon>
        <taxon>Poaceae</taxon>
        <taxon>PACMAD clade</taxon>
        <taxon>Panicoideae</taxon>
        <taxon>Andropogonodae</taxon>
        <taxon>Andropogoneae</taxon>
        <taxon>Tripsacinae</taxon>
        <taxon>Zea</taxon>
    </lineage>
</organism>
<keyword evidence="1" id="KW-0812">Transmembrane</keyword>
<feature type="transmembrane region" description="Helical" evidence="1">
    <location>
        <begin position="6"/>
        <end position="25"/>
    </location>
</feature>
<reference evidence="2" key="1">
    <citation type="journal article" date="2009" name="PLoS Genet.">
        <title>Sequencing, mapping, and analysis of 27,455 maize full-length cDNAs.</title>
        <authorList>
            <person name="Soderlund C."/>
            <person name="Descour A."/>
            <person name="Kudrna D."/>
            <person name="Bomhoff M."/>
            <person name="Boyd L."/>
            <person name="Currie J."/>
            <person name="Angelova A."/>
            <person name="Collura K."/>
            <person name="Wissotski M."/>
            <person name="Ashley E."/>
            <person name="Morrow D."/>
            <person name="Fernandes J."/>
            <person name="Walbot V."/>
            <person name="Yu Y."/>
        </authorList>
    </citation>
    <scope>NUCLEOTIDE SEQUENCE</scope>
    <source>
        <strain evidence="2">B73</strain>
    </source>
</reference>
<keyword evidence="1" id="KW-1133">Transmembrane helix</keyword>
<dbReference type="AlphaFoldDB" id="C0PMI8"/>
<sequence>MPGGFLSPYELIFFVLSISFVMCYCKGRFMLLTCTLHKCTGLSSCTYDHPPNFDMQNELTLLFLWSKNWYLIILAVSFIIVMLLIFSNITNILLGGTELKFNFR</sequence>
<keyword evidence="1" id="KW-0472">Membrane</keyword>
<protein>
    <submittedName>
        <fullName evidence="2">Uncharacterized protein</fullName>
    </submittedName>
</protein>
<accession>C0PMI8</accession>
<proteinExistence type="evidence at transcript level"/>